<name>A0A5C3EJJ8_9BASI</name>
<feature type="region of interest" description="Disordered" evidence="1">
    <location>
        <begin position="267"/>
        <end position="357"/>
    </location>
</feature>
<evidence type="ECO:0000313" key="3">
    <source>
        <dbReference type="Proteomes" id="UP000324022"/>
    </source>
</evidence>
<protein>
    <submittedName>
        <fullName evidence="2">Uncharacterized protein</fullName>
    </submittedName>
</protein>
<feature type="region of interest" description="Disordered" evidence="1">
    <location>
        <begin position="370"/>
        <end position="395"/>
    </location>
</feature>
<evidence type="ECO:0000313" key="2">
    <source>
        <dbReference type="EMBL" id="SPO30824.1"/>
    </source>
</evidence>
<dbReference type="Proteomes" id="UP000324022">
    <property type="component" value="Unassembled WGS sequence"/>
</dbReference>
<keyword evidence="3" id="KW-1185">Reference proteome</keyword>
<dbReference type="AlphaFoldDB" id="A0A5C3EJJ8"/>
<organism evidence="2 3">
    <name type="scientific">Ustilago trichophora</name>
    <dbReference type="NCBI Taxonomy" id="86804"/>
    <lineage>
        <taxon>Eukaryota</taxon>
        <taxon>Fungi</taxon>
        <taxon>Dikarya</taxon>
        <taxon>Basidiomycota</taxon>
        <taxon>Ustilaginomycotina</taxon>
        <taxon>Ustilaginomycetes</taxon>
        <taxon>Ustilaginales</taxon>
        <taxon>Ustilaginaceae</taxon>
        <taxon>Ustilago</taxon>
    </lineage>
</organism>
<dbReference type="EMBL" id="OOIN01000035">
    <property type="protein sequence ID" value="SPO30824.1"/>
    <property type="molecule type" value="Genomic_DNA"/>
</dbReference>
<dbReference type="OrthoDB" id="3366300at2759"/>
<sequence length="448" mass="46276">MFHNAPSSPVGGGHNTASYGLATPIRAPSTSSYHNAGYSSHALTPASDKAVRFQSQPLPPQTQQHSSAAPALTPNRFGAGSASSSSLQAQIQSPQQQQQQQQKPISTAPSAPTTSSMPATRPAVAASTTSVGNEASTIALSRRIKWNVGALALLWILPALSSKPRDVYWAILDQIYMHVGGEADELVDGVIGWIMWAISVVLLFNAVEAGILIRRSSSPAFASRPAQTLPNTPLAAGRQVSTAVLGMHSPQVAKSINFVAASRLKGSPKTRTSSIGAGSPISHSQSLQKGTASSSQSSPTVDYSQFSPSLRRSSPVVSSSPTHHQHNSNGGGFGGTNNRMHTPTSGTGAEYGMGLGGGNNSSPLAAFRARHATTSRGSPSPSSIRARSITPSVSNGGFGEVDLSLGDVTPENDVEGATFLGDESFEVDRALRSLRGSMGGVSSTPAGF</sequence>
<feature type="compositionally biased region" description="Low complexity" evidence="1">
    <location>
        <begin position="307"/>
        <end position="321"/>
    </location>
</feature>
<feature type="compositionally biased region" description="Polar residues" evidence="1">
    <location>
        <begin position="53"/>
        <end position="67"/>
    </location>
</feature>
<feature type="compositionally biased region" description="Low complexity" evidence="1">
    <location>
        <begin position="81"/>
        <end position="123"/>
    </location>
</feature>
<accession>A0A5C3EJJ8</accession>
<reference evidence="2 3" key="1">
    <citation type="submission" date="2018-03" db="EMBL/GenBank/DDBJ databases">
        <authorList>
            <person name="Guldener U."/>
        </authorList>
    </citation>
    <scope>NUCLEOTIDE SEQUENCE [LARGE SCALE GENOMIC DNA]</scope>
    <source>
        <strain evidence="2 3">NBRC100155</strain>
    </source>
</reference>
<evidence type="ECO:0000256" key="1">
    <source>
        <dbReference type="SAM" id="MobiDB-lite"/>
    </source>
</evidence>
<feature type="compositionally biased region" description="Polar residues" evidence="1">
    <location>
        <begin position="28"/>
        <end position="42"/>
    </location>
</feature>
<proteinExistence type="predicted"/>
<gene>
    <name evidence="2" type="ORF">UTRI_05554_B</name>
</gene>
<feature type="region of interest" description="Disordered" evidence="1">
    <location>
        <begin position="1"/>
        <end position="128"/>
    </location>
</feature>
<feature type="compositionally biased region" description="Low complexity" evidence="1">
    <location>
        <begin position="374"/>
        <end position="392"/>
    </location>
</feature>
<feature type="compositionally biased region" description="Polar residues" evidence="1">
    <location>
        <begin position="269"/>
        <end position="306"/>
    </location>
</feature>